<dbReference type="Pfam" id="PF13185">
    <property type="entry name" value="GAF_2"/>
    <property type="match status" value="1"/>
</dbReference>
<dbReference type="SMART" id="SM00052">
    <property type="entry name" value="EAL"/>
    <property type="match status" value="1"/>
</dbReference>
<dbReference type="InterPro" id="IPR029016">
    <property type="entry name" value="GAF-like_dom_sf"/>
</dbReference>
<dbReference type="Gene3D" id="3.30.70.270">
    <property type="match status" value="1"/>
</dbReference>
<dbReference type="Proteomes" id="UP001597128">
    <property type="component" value="Unassembled WGS sequence"/>
</dbReference>
<dbReference type="Pfam" id="PF00563">
    <property type="entry name" value="EAL"/>
    <property type="match status" value="1"/>
</dbReference>
<gene>
    <name evidence="3" type="ORF">ACFQ1Z_03760</name>
</gene>
<accession>A0ABW3F758</accession>
<dbReference type="RefSeq" id="WP_379055787.1">
    <property type="nucleotide sequence ID" value="NZ_JBHTKB010000001.1"/>
</dbReference>
<evidence type="ECO:0000313" key="3">
    <source>
        <dbReference type="EMBL" id="MFD0912656.1"/>
    </source>
</evidence>
<sequence length="758" mass="84681">MSKVILEPDAFVLADQALASTFARWQSTIDSSGFGLAAVTDQQGKCDALLFFNRAGMPVPEALPATVVAALTPLWHYLPAITHAPLQGMLSQPLPGISQRSIQLAVQDPHNRWLECSTHEFSDTAGRPRSLVLVREITRERQAVQATQQQQSRALAYERFQFSMLELVLKEQDATRVLETIARDIEAMHTDMYCAIVLTQNLGRLVQTVIAPTLPKAMQETLRQLQLETDKGSLATSIAMKQRVIVDDVMTNPYWVDHREAALASGIHAGWAEPLLTAAGDILGAFAIYYRQAQTPTASEQSMIEQAAKLVSIVVDRHLSQDTMEALAYLEPVTGLPNRRKAYEVLQRVQLQPATGQHWGLIYLDIDHFKWINEAHGHALGNHLLQQVAQRLQKVVAPHFLACMGGDEFLILLSGLASDSEKALQQVWVLQRKLQKIFERAFKVDGQKLQITSSMGLSSFNSVEACDTDFVKAVDIAMHRAKQAGRNSVCVYEPGMQTEIATQVMLEAELRLAIEQQQLALHYQVQVDHTGRPFGAEALLRWQHPQRGFISPLQFIPVAESSGLIIDIGMWVLDQACAQIAKWQHARNTSDLSLSVNISARQFRQANFISMIKACIQKHQINPNALRLELTESLLLENVDDAVNIMTELSHIGIQFSLDDFGTGYSSLQYLKKLPLYQLKIDRSFVNDIVTDSHDRTIVRTIIAMAQSMYLSVIAEGVETQEQMELLLNNGCRRYQGYLFGKPMPIAQFEASLAQALQ</sequence>
<dbReference type="InterPro" id="IPR029787">
    <property type="entry name" value="Nucleotide_cyclase"/>
</dbReference>
<proteinExistence type="predicted"/>
<dbReference type="SUPFAM" id="SSF55073">
    <property type="entry name" value="Nucleotide cyclase"/>
    <property type="match status" value="1"/>
</dbReference>
<evidence type="ECO:0000313" key="4">
    <source>
        <dbReference type="Proteomes" id="UP001597128"/>
    </source>
</evidence>
<dbReference type="PROSITE" id="PS50887">
    <property type="entry name" value="GGDEF"/>
    <property type="match status" value="1"/>
</dbReference>
<dbReference type="SUPFAM" id="SSF55781">
    <property type="entry name" value="GAF domain-like"/>
    <property type="match status" value="1"/>
</dbReference>
<dbReference type="InterPro" id="IPR000160">
    <property type="entry name" value="GGDEF_dom"/>
</dbReference>
<dbReference type="EMBL" id="JBHTKB010000001">
    <property type="protein sequence ID" value="MFD0912656.1"/>
    <property type="molecule type" value="Genomic_DNA"/>
</dbReference>
<dbReference type="InterPro" id="IPR003018">
    <property type="entry name" value="GAF"/>
</dbReference>
<dbReference type="CDD" id="cd01948">
    <property type="entry name" value="EAL"/>
    <property type="match status" value="1"/>
</dbReference>
<dbReference type="Gene3D" id="3.30.450.40">
    <property type="match status" value="1"/>
</dbReference>
<dbReference type="SUPFAM" id="SSF141868">
    <property type="entry name" value="EAL domain-like"/>
    <property type="match status" value="1"/>
</dbReference>
<dbReference type="InterPro" id="IPR001633">
    <property type="entry name" value="EAL_dom"/>
</dbReference>
<name>A0ABW3F758_9PROT</name>
<dbReference type="PROSITE" id="PS50883">
    <property type="entry name" value="EAL"/>
    <property type="match status" value="1"/>
</dbReference>
<evidence type="ECO:0000259" key="2">
    <source>
        <dbReference type="PROSITE" id="PS50887"/>
    </source>
</evidence>
<dbReference type="PANTHER" id="PTHR44757:SF2">
    <property type="entry name" value="BIOFILM ARCHITECTURE MAINTENANCE PROTEIN MBAA"/>
    <property type="match status" value="1"/>
</dbReference>
<keyword evidence="4" id="KW-1185">Reference proteome</keyword>
<dbReference type="SMART" id="SM00267">
    <property type="entry name" value="GGDEF"/>
    <property type="match status" value="1"/>
</dbReference>
<dbReference type="Pfam" id="PF00990">
    <property type="entry name" value="GGDEF"/>
    <property type="match status" value="1"/>
</dbReference>
<organism evidence="3 4">
    <name type="scientific">Methylophilus luteus</name>
    <dbReference type="NCBI Taxonomy" id="640108"/>
    <lineage>
        <taxon>Bacteria</taxon>
        <taxon>Pseudomonadati</taxon>
        <taxon>Pseudomonadota</taxon>
        <taxon>Betaproteobacteria</taxon>
        <taxon>Nitrosomonadales</taxon>
        <taxon>Methylophilaceae</taxon>
        <taxon>Methylophilus</taxon>
    </lineage>
</organism>
<protein>
    <submittedName>
        <fullName evidence="3">EAL domain-containing protein</fullName>
    </submittedName>
</protein>
<dbReference type="InterPro" id="IPR035919">
    <property type="entry name" value="EAL_sf"/>
</dbReference>
<comment type="caution">
    <text evidence="3">The sequence shown here is derived from an EMBL/GenBank/DDBJ whole genome shotgun (WGS) entry which is preliminary data.</text>
</comment>
<evidence type="ECO:0000259" key="1">
    <source>
        <dbReference type="PROSITE" id="PS50883"/>
    </source>
</evidence>
<dbReference type="InterPro" id="IPR052155">
    <property type="entry name" value="Biofilm_reg_signaling"/>
</dbReference>
<feature type="domain" description="GGDEF" evidence="2">
    <location>
        <begin position="357"/>
        <end position="494"/>
    </location>
</feature>
<feature type="domain" description="EAL" evidence="1">
    <location>
        <begin position="503"/>
        <end position="757"/>
    </location>
</feature>
<dbReference type="PANTHER" id="PTHR44757">
    <property type="entry name" value="DIGUANYLATE CYCLASE DGCP"/>
    <property type="match status" value="1"/>
</dbReference>
<dbReference type="Gene3D" id="3.20.20.450">
    <property type="entry name" value="EAL domain"/>
    <property type="match status" value="1"/>
</dbReference>
<dbReference type="NCBIfam" id="TIGR00254">
    <property type="entry name" value="GGDEF"/>
    <property type="match status" value="1"/>
</dbReference>
<dbReference type="InterPro" id="IPR043128">
    <property type="entry name" value="Rev_trsase/Diguanyl_cyclase"/>
</dbReference>
<dbReference type="CDD" id="cd01949">
    <property type="entry name" value="GGDEF"/>
    <property type="match status" value="1"/>
</dbReference>
<reference evidence="4" key="1">
    <citation type="journal article" date="2019" name="Int. J. Syst. Evol. Microbiol.">
        <title>The Global Catalogue of Microorganisms (GCM) 10K type strain sequencing project: providing services to taxonomists for standard genome sequencing and annotation.</title>
        <authorList>
            <consortium name="The Broad Institute Genomics Platform"/>
            <consortium name="The Broad Institute Genome Sequencing Center for Infectious Disease"/>
            <person name="Wu L."/>
            <person name="Ma J."/>
        </authorList>
    </citation>
    <scope>NUCLEOTIDE SEQUENCE [LARGE SCALE GENOMIC DNA]</scope>
    <source>
        <strain evidence="4">CCUG 58412</strain>
    </source>
</reference>